<evidence type="ECO:0000313" key="3">
    <source>
        <dbReference type="Proteomes" id="UP000770015"/>
    </source>
</evidence>
<comment type="caution">
    <text evidence="2">The sequence shown here is derived from an EMBL/GenBank/DDBJ whole genome shotgun (WGS) entry which is preliminary data.</text>
</comment>
<sequence>MEDALSGKTLTSLSERKGAASLVPPSWEDTVRTLGVDESRQAGLSLAHAFATDELSRYLVDTDDMAGRTAEQKWKLHVDIMIYAAAAHCLSGEVTAIGPDYEAVALWLPPGKTNDDWWTVLRSGMWRLYYQLSAEGRRRYYDEFLPLLHHTKQDVMGDRDDDCYYLVYIGTKPNARRRGYATKLLEHMIARADAENRAMYLESSSAANNAYYAKCGFEFKKDIYFHEPGAPTVTLSIMVREPRPPRVPAYTATMTVKVQPKVVHKELAAV</sequence>
<dbReference type="EMBL" id="JAGSXJ010000022">
    <property type="protein sequence ID" value="KAH6677884.1"/>
    <property type="molecule type" value="Genomic_DNA"/>
</dbReference>
<dbReference type="InterPro" id="IPR016181">
    <property type="entry name" value="Acyl_CoA_acyltransferase"/>
</dbReference>
<dbReference type="InterPro" id="IPR000182">
    <property type="entry name" value="GNAT_dom"/>
</dbReference>
<dbReference type="PROSITE" id="PS51186">
    <property type="entry name" value="GNAT"/>
    <property type="match status" value="1"/>
</dbReference>
<dbReference type="Proteomes" id="UP000770015">
    <property type="component" value="Unassembled WGS sequence"/>
</dbReference>
<feature type="domain" description="N-acetyltransferase" evidence="1">
    <location>
        <begin position="155"/>
        <end position="240"/>
    </location>
</feature>
<dbReference type="PANTHER" id="PTHR42791:SF1">
    <property type="entry name" value="N-ACETYLTRANSFERASE DOMAIN-CONTAINING PROTEIN"/>
    <property type="match status" value="1"/>
</dbReference>
<name>A0A9P8V5W0_9PEZI</name>
<accession>A0A9P8V5W0</accession>
<dbReference type="PANTHER" id="PTHR42791">
    <property type="entry name" value="GNAT FAMILY ACETYLTRANSFERASE"/>
    <property type="match status" value="1"/>
</dbReference>
<dbReference type="Pfam" id="PF00583">
    <property type="entry name" value="Acetyltransf_1"/>
    <property type="match status" value="1"/>
</dbReference>
<evidence type="ECO:0000259" key="1">
    <source>
        <dbReference type="PROSITE" id="PS51186"/>
    </source>
</evidence>
<dbReference type="SUPFAM" id="SSF55729">
    <property type="entry name" value="Acyl-CoA N-acyltransferases (Nat)"/>
    <property type="match status" value="1"/>
</dbReference>
<dbReference type="CDD" id="cd04301">
    <property type="entry name" value="NAT_SF"/>
    <property type="match status" value="1"/>
</dbReference>
<dbReference type="Gene3D" id="3.40.630.30">
    <property type="match status" value="1"/>
</dbReference>
<gene>
    <name evidence="2" type="ORF">F5X68DRAFT_264036</name>
</gene>
<dbReference type="GO" id="GO:0016747">
    <property type="term" value="F:acyltransferase activity, transferring groups other than amino-acyl groups"/>
    <property type="evidence" value="ECO:0007669"/>
    <property type="project" value="InterPro"/>
</dbReference>
<dbReference type="InterPro" id="IPR052523">
    <property type="entry name" value="Trichothecene_AcTrans"/>
</dbReference>
<organism evidence="2 3">
    <name type="scientific">Plectosphaerella plurivora</name>
    <dbReference type="NCBI Taxonomy" id="936078"/>
    <lineage>
        <taxon>Eukaryota</taxon>
        <taxon>Fungi</taxon>
        <taxon>Dikarya</taxon>
        <taxon>Ascomycota</taxon>
        <taxon>Pezizomycotina</taxon>
        <taxon>Sordariomycetes</taxon>
        <taxon>Hypocreomycetidae</taxon>
        <taxon>Glomerellales</taxon>
        <taxon>Plectosphaerellaceae</taxon>
        <taxon>Plectosphaerella</taxon>
    </lineage>
</organism>
<dbReference type="AlphaFoldDB" id="A0A9P8V5W0"/>
<reference evidence="2" key="1">
    <citation type="journal article" date="2021" name="Nat. Commun.">
        <title>Genetic determinants of endophytism in the Arabidopsis root mycobiome.</title>
        <authorList>
            <person name="Mesny F."/>
            <person name="Miyauchi S."/>
            <person name="Thiergart T."/>
            <person name="Pickel B."/>
            <person name="Atanasova L."/>
            <person name="Karlsson M."/>
            <person name="Huettel B."/>
            <person name="Barry K.W."/>
            <person name="Haridas S."/>
            <person name="Chen C."/>
            <person name="Bauer D."/>
            <person name="Andreopoulos W."/>
            <person name="Pangilinan J."/>
            <person name="LaButti K."/>
            <person name="Riley R."/>
            <person name="Lipzen A."/>
            <person name="Clum A."/>
            <person name="Drula E."/>
            <person name="Henrissat B."/>
            <person name="Kohler A."/>
            <person name="Grigoriev I.V."/>
            <person name="Martin F.M."/>
            <person name="Hacquard S."/>
        </authorList>
    </citation>
    <scope>NUCLEOTIDE SEQUENCE</scope>
    <source>
        <strain evidence="2">MPI-SDFR-AT-0117</strain>
    </source>
</reference>
<dbReference type="OrthoDB" id="544277at2759"/>
<protein>
    <recommendedName>
        <fullName evidence="1">N-acetyltransferase domain-containing protein</fullName>
    </recommendedName>
</protein>
<keyword evidence="3" id="KW-1185">Reference proteome</keyword>
<evidence type="ECO:0000313" key="2">
    <source>
        <dbReference type="EMBL" id="KAH6677884.1"/>
    </source>
</evidence>
<proteinExistence type="predicted"/>